<dbReference type="AlphaFoldDB" id="A0A1G2P2X7"/>
<accession>A0A1G2P2X7</accession>
<feature type="chain" id="PRO_5009583842" evidence="1">
    <location>
        <begin position="27"/>
        <end position="122"/>
    </location>
</feature>
<gene>
    <name evidence="2" type="ORF">A3G52_02130</name>
</gene>
<keyword evidence="1" id="KW-0732">Signal</keyword>
<evidence type="ECO:0000313" key="3">
    <source>
        <dbReference type="Proteomes" id="UP000177269"/>
    </source>
</evidence>
<comment type="caution">
    <text evidence="2">The sequence shown here is derived from an EMBL/GenBank/DDBJ whole genome shotgun (WGS) entry which is preliminary data.</text>
</comment>
<proteinExistence type="predicted"/>
<protein>
    <submittedName>
        <fullName evidence="2">Uncharacterized protein</fullName>
    </submittedName>
</protein>
<sequence>MKTKNIFIGFMAMAMALLALPAVSLANTYQFVDTSGNLQSVEANIPATALATAYQLGIHSGVILVGNEDSNLSVPTNISGYDNYYQFIDTSGIRQGLWAINSSMALDTSYQLAMHSGVILVN</sequence>
<dbReference type="EMBL" id="MHSK01000007">
    <property type="protein sequence ID" value="OHA42694.1"/>
    <property type="molecule type" value="Genomic_DNA"/>
</dbReference>
<evidence type="ECO:0000256" key="1">
    <source>
        <dbReference type="SAM" id="SignalP"/>
    </source>
</evidence>
<evidence type="ECO:0000313" key="2">
    <source>
        <dbReference type="EMBL" id="OHA42694.1"/>
    </source>
</evidence>
<dbReference type="Proteomes" id="UP000177269">
    <property type="component" value="Unassembled WGS sequence"/>
</dbReference>
<feature type="signal peptide" evidence="1">
    <location>
        <begin position="1"/>
        <end position="26"/>
    </location>
</feature>
<reference evidence="2 3" key="1">
    <citation type="journal article" date="2016" name="Nat. Commun.">
        <title>Thousands of microbial genomes shed light on interconnected biogeochemical processes in an aquifer system.</title>
        <authorList>
            <person name="Anantharaman K."/>
            <person name="Brown C.T."/>
            <person name="Hug L.A."/>
            <person name="Sharon I."/>
            <person name="Castelle C.J."/>
            <person name="Probst A.J."/>
            <person name="Thomas B.C."/>
            <person name="Singh A."/>
            <person name="Wilkins M.J."/>
            <person name="Karaoz U."/>
            <person name="Brodie E.L."/>
            <person name="Williams K.H."/>
            <person name="Hubbard S.S."/>
            <person name="Banfield J.F."/>
        </authorList>
    </citation>
    <scope>NUCLEOTIDE SEQUENCE [LARGE SCALE GENOMIC DNA]</scope>
</reference>
<name>A0A1G2P2X7_9BACT</name>
<organism evidence="2 3">
    <name type="scientific">Candidatus Taylorbacteria bacterium RIFCSPLOWO2_12_FULL_43_20</name>
    <dbReference type="NCBI Taxonomy" id="1802332"/>
    <lineage>
        <taxon>Bacteria</taxon>
        <taxon>Candidatus Tayloriibacteriota</taxon>
    </lineage>
</organism>